<reference evidence="1 2" key="1">
    <citation type="journal article" date="2013" name="PLoS Genet.">
        <title>Comparative genome structure, secondary metabolite, and effector coding capacity across Cochliobolus pathogens.</title>
        <authorList>
            <person name="Condon B.J."/>
            <person name="Leng Y."/>
            <person name="Wu D."/>
            <person name="Bushley K.E."/>
            <person name="Ohm R.A."/>
            <person name="Otillar R."/>
            <person name="Martin J."/>
            <person name="Schackwitz W."/>
            <person name="Grimwood J."/>
            <person name="MohdZainudin N."/>
            <person name="Xue C."/>
            <person name="Wang R."/>
            <person name="Manning V.A."/>
            <person name="Dhillon B."/>
            <person name="Tu Z.J."/>
            <person name="Steffenson B.J."/>
            <person name="Salamov A."/>
            <person name="Sun H."/>
            <person name="Lowry S."/>
            <person name="LaButti K."/>
            <person name="Han J."/>
            <person name="Copeland A."/>
            <person name="Lindquist E."/>
            <person name="Barry K."/>
            <person name="Schmutz J."/>
            <person name="Baker S.E."/>
            <person name="Ciuffetti L.M."/>
            <person name="Grigoriev I.V."/>
            <person name="Zhong S."/>
            <person name="Turgeon B.G."/>
        </authorList>
    </citation>
    <scope>NUCLEOTIDE SEQUENCE [LARGE SCALE GENOMIC DNA]</scope>
    <source>
        <strain evidence="1 2">ATCC 44560</strain>
    </source>
</reference>
<dbReference type="AlphaFoldDB" id="W6Z717"/>
<accession>W6Z717</accession>
<dbReference type="EMBL" id="KI963981">
    <property type="protein sequence ID" value="EUC45588.1"/>
    <property type="molecule type" value="Genomic_DNA"/>
</dbReference>
<dbReference type="RefSeq" id="XP_007687877.1">
    <property type="nucleotide sequence ID" value="XM_007689687.1"/>
</dbReference>
<sequence length="126" mass="14151">MDHLDADRLLVQGQFGPDCSLLTRSRVSQQLDQAGGYGMNLLAVKTDGPHTSYTSHGQLWYMSRIVESTMGSCLQPVLPAVYLTLRAETRASYWLNVDLNACTFHVLSFFPSASGERRLDYRYTGR</sequence>
<dbReference type="HOGENOM" id="CLU_2072726_0_0_1"/>
<proteinExistence type="predicted"/>
<keyword evidence="2" id="KW-1185">Reference proteome</keyword>
<protein>
    <submittedName>
        <fullName evidence="1">Uncharacterized protein</fullName>
    </submittedName>
</protein>
<dbReference type="GeneID" id="19123086"/>
<dbReference type="KEGG" id="bor:COCMIDRAFT_36684"/>
<gene>
    <name evidence="1" type="ORF">COCMIDRAFT_36684</name>
</gene>
<dbReference type="Proteomes" id="UP000054032">
    <property type="component" value="Unassembled WGS sequence"/>
</dbReference>
<dbReference type="OrthoDB" id="3671183at2759"/>
<evidence type="ECO:0000313" key="1">
    <source>
        <dbReference type="EMBL" id="EUC45588.1"/>
    </source>
</evidence>
<evidence type="ECO:0000313" key="2">
    <source>
        <dbReference type="Proteomes" id="UP000054032"/>
    </source>
</evidence>
<organism evidence="1 2">
    <name type="scientific">Bipolaris oryzae ATCC 44560</name>
    <dbReference type="NCBI Taxonomy" id="930090"/>
    <lineage>
        <taxon>Eukaryota</taxon>
        <taxon>Fungi</taxon>
        <taxon>Dikarya</taxon>
        <taxon>Ascomycota</taxon>
        <taxon>Pezizomycotina</taxon>
        <taxon>Dothideomycetes</taxon>
        <taxon>Pleosporomycetidae</taxon>
        <taxon>Pleosporales</taxon>
        <taxon>Pleosporineae</taxon>
        <taxon>Pleosporaceae</taxon>
        <taxon>Bipolaris</taxon>
    </lineage>
</organism>
<name>W6Z717_COCMI</name>